<feature type="domain" description="Methyltransferase FkbM" evidence="1">
    <location>
        <begin position="47"/>
        <end position="177"/>
    </location>
</feature>
<dbReference type="RefSeq" id="WP_201076777.1">
    <property type="nucleotide sequence ID" value="NZ_CP067420.1"/>
</dbReference>
<dbReference type="Proteomes" id="UP000595197">
    <property type="component" value="Chromosome"/>
</dbReference>
<organism evidence="2 3">
    <name type="scientific">Skermanella cutis</name>
    <dbReference type="NCBI Taxonomy" id="2775420"/>
    <lineage>
        <taxon>Bacteria</taxon>
        <taxon>Pseudomonadati</taxon>
        <taxon>Pseudomonadota</taxon>
        <taxon>Alphaproteobacteria</taxon>
        <taxon>Rhodospirillales</taxon>
        <taxon>Azospirillaceae</taxon>
        <taxon>Skermanella</taxon>
    </lineage>
</organism>
<dbReference type="PANTHER" id="PTHR34203:SF15">
    <property type="entry name" value="SLL1173 PROTEIN"/>
    <property type="match status" value="1"/>
</dbReference>
<evidence type="ECO:0000313" key="2">
    <source>
        <dbReference type="EMBL" id="QQP89963.1"/>
    </source>
</evidence>
<protein>
    <submittedName>
        <fullName evidence="2">FkbM family methyltransferase</fullName>
    </submittedName>
</protein>
<evidence type="ECO:0000259" key="1">
    <source>
        <dbReference type="Pfam" id="PF05050"/>
    </source>
</evidence>
<dbReference type="EMBL" id="CP067420">
    <property type="protein sequence ID" value="QQP89963.1"/>
    <property type="molecule type" value="Genomic_DNA"/>
</dbReference>
<proteinExistence type="predicted"/>
<evidence type="ECO:0000313" key="3">
    <source>
        <dbReference type="Proteomes" id="UP000595197"/>
    </source>
</evidence>
<name>A0ABX7B764_9PROT</name>
<dbReference type="PANTHER" id="PTHR34203">
    <property type="entry name" value="METHYLTRANSFERASE, FKBM FAMILY PROTEIN"/>
    <property type="match status" value="1"/>
</dbReference>
<dbReference type="NCBIfam" id="TIGR01444">
    <property type="entry name" value="fkbM_fam"/>
    <property type="match status" value="1"/>
</dbReference>
<dbReference type="GO" id="GO:0008168">
    <property type="term" value="F:methyltransferase activity"/>
    <property type="evidence" value="ECO:0007669"/>
    <property type="project" value="UniProtKB-KW"/>
</dbReference>
<dbReference type="SUPFAM" id="SSF53335">
    <property type="entry name" value="S-adenosyl-L-methionine-dependent methyltransferases"/>
    <property type="match status" value="1"/>
</dbReference>
<keyword evidence="2" id="KW-0808">Transferase</keyword>
<dbReference type="InterPro" id="IPR006342">
    <property type="entry name" value="FkbM_mtfrase"/>
</dbReference>
<accession>A0ABX7B764</accession>
<dbReference type="InterPro" id="IPR052514">
    <property type="entry name" value="SAM-dependent_MTase"/>
</dbReference>
<keyword evidence="2" id="KW-0489">Methyltransferase</keyword>
<sequence>MTLRPNSLLKAYGVVRSALIYRANPLRRRRSRAFYGRFLGPGDLAFDIGAHLGDRVRAWRDLGARVVAVEPQPHLATVLGRLHGRDPSVTLVRAALGAAPGSAELLINRRNPTLSTLSADWAAEVAASPRFPGERWEERVTVEVTTLDALIGLHGVPRFCKIDVEGFERAVLDGLSRPVECLSFEFIPETPDRALSCLERLADLGTHRYNVALGEERRLLFADWVDQAGIARWLESRRPADGSGDIYARYVPFRSS</sequence>
<dbReference type="GO" id="GO:0032259">
    <property type="term" value="P:methylation"/>
    <property type="evidence" value="ECO:0007669"/>
    <property type="project" value="UniProtKB-KW"/>
</dbReference>
<reference evidence="2" key="1">
    <citation type="submission" date="2021-02" db="EMBL/GenBank/DDBJ databases">
        <title>Skermanella TT6 skin isolate.</title>
        <authorList>
            <person name="Lee K."/>
            <person name="Ganzorig M."/>
        </authorList>
    </citation>
    <scope>NUCLEOTIDE SEQUENCE</scope>
    <source>
        <strain evidence="2">TT6</strain>
    </source>
</reference>
<gene>
    <name evidence="2" type="ORF">IGS68_01395</name>
</gene>
<dbReference type="InterPro" id="IPR029063">
    <property type="entry name" value="SAM-dependent_MTases_sf"/>
</dbReference>
<keyword evidence="3" id="KW-1185">Reference proteome</keyword>
<dbReference type="Gene3D" id="3.40.50.150">
    <property type="entry name" value="Vaccinia Virus protein VP39"/>
    <property type="match status" value="1"/>
</dbReference>
<dbReference type="Pfam" id="PF05050">
    <property type="entry name" value="Methyltransf_21"/>
    <property type="match status" value="1"/>
</dbReference>